<keyword evidence="2" id="KW-0732">Signal</keyword>
<sequence>MRNRLVAIGLSLALATAAQSQAQQRAQPPSPLSATHTADAPEPDESARESAWDAYLHRVAAQLAGSGSGRDLALAAILINLSVPPFGQEDADSRAPQWRQAALERAGQDVLAYQLLAARAPEREGELRSQAARRWLALEPSNLIALMWQALGPQELLTAARESRYADLHMYEGVRWMQSALLKHPPTAEELQAFGGGQPYRPEDGAAITAMGIWAAFELPGYRTLIDACKPEKRGDAPARDADCLHVAHLMTERSSTVLDEAFGLAIRRWLAKTPTERAAVQSRRRQLDWLMHESNPLSMQAGGDPFVRLLSDPSIHSEQQLLERMLKDAGRPLQPPPGWKLPVPKH</sequence>
<evidence type="ECO:0008006" key="5">
    <source>
        <dbReference type="Google" id="ProtNLM"/>
    </source>
</evidence>
<feature type="signal peptide" evidence="2">
    <location>
        <begin position="1"/>
        <end position="22"/>
    </location>
</feature>
<dbReference type="GeneID" id="94691443"/>
<feature type="chain" id="PRO_5010303642" description="Alginate lyase" evidence="2">
    <location>
        <begin position="23"/>
        <end position="347"/>
    </location>
</feature>
<gene>
    <name evidence="3" type="ORF">SAMN05421547_14235</name>
</gene>
<proteinExistence type="predicted"/>
<feature type="region of interest" description="Disordered" evidence="1">
    <location>
        <begin position="20"/>
        <end position="49"/>
    </location>
</feature>
<dbReference type="Proteomes" id="UP000183417">
    <property type="component" value="Unassembled WGS sequence"/>
</dbReference>
<protein>
    <recommendedName>
        <fullName evidence="5">Alginate lyase</fullName>
    </recommendedName>
</protein>
<evidence type="ECO:0000256" key="1">
    <source>
        <dbReference type="SAM" id="MobiDB-lite"/>
    </source>
</evidence>
<evidence type="ECO:0000256" key="2">
    <source>
        <dbReference type="SAM" id="SignalP"/>
    </source>
</evidence>
<evidence type="ECO:0000313" key="4">
    <source>
        <dbReference type="Proteomes" id="UP000183417"/>
    </source>
</evidence>
<dbReference type="AlphaFoldDB" id="A0A1H3UDM2"/>
<accession>A0A1H3UDM2</accession>
<dbReference type="EMBL" id="FNPE01000042">
    <property type="protein sequence ID" value="SDZ60468.1"/>
    <property type="molecule type" value="Genomic_DNA"/>
</dbReference>
<evidence type="ECO:0000313" key="3">
    <source>
        <dbReference type="EMBL" id="SDZ60468.1"/>
    </source>
</evidence>
<name>A0A1H3UDM2_9BURK</name>
<organism evidence="3 4">
    <name type="scientific">Delftia lacustris</name>
    <dbReference type="NCBI Taxonomy" id="558537"/>
    <lineage>
        <taxon>Bacteria</taxon>
        <taxon>Pseudomonadati</taxon>
        <taxon>Pseudomonadota</taxon>
        <taxon>Betaproteobacteria</taxon>
        <taxon>Burkholderiales</taxon>
        <taxon>Comamonadaceae</taxon>
        <taxon>Delftia</taxon>
    </lineage>
</organism>
<reference evidence="3 4" key="1">
    <citation type="submission" date="2016-10" db="EMBL/GenBank/DDBJ databases">
        <authorList>
            <person name="de Groot N.N."/>
        </authorList>
    </citation>
    <scope>NUCLEOTIDE SEQUENCE [LARGE SCALE GENOMIC DNA]</scope>
    <source>
        <strain evidence="3 4">LMG 24775</strain>
    </source>
</reference>
<dbReference type="RefSeq" id="WP_074924201.1">
    <property type="nucleotide sequence ID" value="NZ_CP141274.1"/>
</dbReference>